<keyword evidence="1" id="KW-0472">Membrane</keyword>
<dbReference type="EMBL" id="BMND01000018">
    <property type="protein sequence ID" value="GGN51632.1"/>
    <property type="molecule type" value="Genomic_DNA"/>
</dbReference>
<accession>A0ABQ2JMG9</accession>
<feature type="transmembrane region" description="Helical" evidence="1">
    <location>
        <begin position="41"/>
        <end position="61"/>
    </location>
</feature>
<name>A0ABQ2JMG9_9ACTN</name>
<reference evidence="3" key="1">
    <citation type="journal article" date="2019" name="Int. J. Syst. Evol. Microbiol.">
        <title>The Global Catalogue of Microorganisms (GCM) 10K type strain sequencing project: providing services to taxonomists for standard genome sequencing and annotation.</title>
        <authorList>
            <consortium name="The Broad Institute Genomics Platform"/>
            <consortium name="The Broad Institute Genome Sequencing Center for Infectious Disease"/>
            <person name="Wu L."/>
            <person name="Ma J."/>
        </authorList>
    </citation>
    <scope>NUCLEOTIDE SEQUENCE [LARGE SCALE GENOMIC DNA]</scope>
    <source>
        <strain evidence="3">CGMCC 4.7323</strain>
    </source>
</reference>
<keyword evidence="1" id="KW-0812">Transmembrane</keyword>
<comment type="caution">
    <text evidence="2">The sequence shown here is derived from an EMBL/GenBank/DDBJ whole genome shotgun (WGS) entry which is preliminary data.</text>
</comment>
<proteinExistence type="predicted"/>
<sequence length="104" mass="10861">MVRSLIHGVEAIAKYDREALLANAPELPTAAGRVQALVRRLVPGIVLIGLGIVLPLLPILAGHAARADAVRWTLLVLGATSLLSASPEVSGRVSDVLGKALPFR</sequence>
<dbReference type="Proteomes" id="UP000600080">
    <property type="component" value="Unassembled WGS sequence"/>
</dbReference>
<evidence type="ECO:0000256" key="1">
    <source>
        <dbReference type="SAM" id="Phobius"/>
    </source>
</evidence>
<keyword evidence="1" id="KW-1133">Transmembrane helix</keyword>
<gene>
    <name evidence="2" type="ORF">GCM10012285_41930</name>
</gene>
<evidence type="ECO:0000313" key="2">
    <source>
        <dbReference type="EMBL" id="GGN51632.1"/>
    </source>
</evidence>
<organism evidence="2 3">
    <name type="scientific">Streptomyces kronopolitis</name>
    <dbReference type="NCBI Taxonomy" id="1612435"/>
    <lineage>
        <taxon>Bacteria</taxon>
        <taxon>Bacillati</taxon>
        <taxon>Actinomycetota</taxon>
        <taxon>Actinomycetes</taxon>
        <taxon>Kitasatosporales</taxon>
        <taxon>Streptomycetaceae</taxon>
        <taxon>Streptomyces</taxon>
    </lineage>
</organism>
<keyword evidence="3" id="KW-1185">Reference proteome</keyword>
<protein>
    <submittedName>
        <fullName evidence="2">Uncharacterized protein</fullName>
    </submittedName>
</protein>
<evidence type="ECO:0000313" key="3">
    <source>
        <dbReference type="Proteomes" id="UP000600080"/>
    </source>
</evidence>